<name>L0K3P2_9EURY</name>
<dbReference type="Proteomes" id="UP000010878">
    <property type="component" value="Chromosome"/>
</dbReference>
<dbReference type="HOGENOM" id="CLU_2968550_0_0_2"/>
<keyword evidence="2" id="KW-1185">Reference proteome</keyword>
<sequence>MNPDPDLPDRLADADDPELLVAWRLWCERGVVLPGYAAEIAELRRLKREWADEDEPLR</sequence>
<dbReference type="GeneID" id="54763887"/>
<accession>L0K3P2</accession>
<dbReference type="EMBL" id="CP003929">
    <property type="protein sequence ID" value="AGB38723.1"/>
    <property type="molecule type" value="Genomic_DNA"/>
</dbReference>
<evidence type="ECO:0000313" key="1">
    <source>
        <dbReference type="EMBL" id="AGB38723.1"/>
    </source>
</evidence>
<proteinExistence type="predicted"/>
<dbReference type="OrthoDB" id="204140at2157"/>
<dbReference type="RefSeq" id="WP_015322162.1">
    <property type="nucleotide sequence ID" value="NC_019974.1"/>
</dbReference>
<dbReference type="STRING" id="694430.Natoc_2968"/>
<dbReference type="AlphaFoldDB" id="L0K3P2"/>
<dbReference type="KEGG" id="nou:Natoc_2968"/>
<reference evidence="1 2" key="1">
    <citation type="submission" date="2012-11" db="EMBL/GenBank/DDBJ databases">
        <title>FINISHED of Natronococcus occultus SP4, DSM 3396.</title>
        <authorList>
            <consortium name="DOE Joint Genome Institute"/>
            <person name="Eisen J."/>
            <person name="Huntemann M."/>
            <person name="Wei C.-L."/>
            <person name="Han J."/>
            <person name="Detter J.C."/>
            <person name="Han C."/>
            <person name="Tapia R."/>
            <person name="Chen A."/>
            <person name="Kyrpides N."/>
            <person name="Mavromatis K."/>
            <person name="Markowitz V."/>
            <person name="Szeto E."/>
            <person name="Ivanova N."/>
            <person name="Mikhailova N."/>
            <person name="Ovchinnikova G."/>
            <person name="Pagani I."/>
            <person name="Pati A."/>
            <person name="Goodwin L."/>
            <person name="Nordberg H.P."/>
            <person name="Cantor M.N."/>
            <person name="Hua S.X."/>
            <person name="Woyke T."/>
            <person name="Eisen J."/>
            <person name="Klenk H.-P."/>
            <person name="Klenk H.-P."/>
        </authorList>
    </citation>
    <scope>NUCLEOTIDE SEQUENCE [LARGE SCALE GENOMIC DNA]</scope>
    <source>
        <strain evidence="1 2">SP4</strain>
    </source>
</reference>
<organism evidence="1 2">
    <name type="scientific">Natronococcus occultus SP4</name>
    <dbReference type="NCBI Taxonomy" id="694430"/>
    <lineage>
        <taxon>Archaea</taxon>
        <taxon>Methanobacteriati</taxon>
        <taxon>Methanobacteriota</taxon>
        <taxon>Stenosarchaea group</taxon>
        <taxon>Halobacteria</taxon>
        <taxon>Halobacteriales</taxon>
        <taxon>Natrialbaceae</taxon>
        <taxon>Natronococcus</taxon>
    </lineage>
</organism>
<protein>
    <submittedName>
        <fullName evidence="1">Uncharacterized protein</fullName>
    </submittedName>
</protein>
<gene>
    <name evidence="1" type="ORF">Natoc_2968</name>
</gene>
<evidence type="ECO:0000313" key="2">
    <source>
        <dbReference type="Proteomes" id="UP000010878"/>
    </source>
</evidence>